<protein>
    <submittedName>
        <fullName evidence="1">Uncharacterized protein</fullName>
    </submittedName>
</protein>
<proteinExistence type="predicted"/>
<dbReference type="EMBL" id="JBAPLV010000002">
    <property type="protein sequence ID" value="MEI4277360.1"/>
    <property type="molecule type" value="Genomic_DNA"/>
</dbReference>
<accession>A0ABU8E1I6</accession>
<reference evidence="1 2" key="1">
    <citation type="submission" date="2024-03" db="EMBL/GenBank/DDBJ databases">
        <title>Draft genome sequence of Klenkia terrae.</title>
        <authorList>
            <person name="Duangmal K."/>
            <person name="Chantavorakit T."/>
        </authorList>
    </citation>
    <scope>NUCLEOTIDE SEQUENCE [LARGE SCALE GENOMIC DNA]</scope>
    <source>
        <strain evidence="1 2">JCM 17786</strain>
    </source>
</reference>
<organism evidence="1 2">
    <name type="scientific">Klenkia terrae</name>
    <dbReference type="NCBI Taxonomy" id="1052259"/>
    <lineage>
        <taxon>Bacteria</taxon>
        <taxon>Bacillati</taxon>
        <taxon>Actinomycetota</taxon>
        <taxon>Actinomycetes</taxon>
        <taxon>Geodermatophilales</taxon>
        <taxon>Geodermatophilaceae</taxon>
        <taxon>Klenkia</taxon>
    </lineage>
</organism>
<gene>
    <name evidence="1" type="ORF">UXQ13_02690</name>
</gene>
<sequence length="54" mass="5512">MTTTVCDALHQLGTSAGTLSADRSDGDLFTAAGWLSTAITEALEARFADALVPA</sequence>
<evidence type="ECO:0000313" key="1">
    <source>
        <dbReference type="EMBL" id="MEI4277360.1"/>
    </source>
</evidence>
<keyword evidence="2" id="KW-1185">Reference proteome</keyword>
<evidence type="ECO:0000313" key="2">
    <source>
        <dbReference type="Proteomes" id="UP001373496"/>
    </source>
</evidence>
<dbReference type="RefSeq" id="WP_225232767.1">
    <property type="nucleotide sequence ID" value="NZ_JBAPLV010000002.1"/>
</dbReference>
<name>A0ABU8E1I6_9ACTN</name>
<dbReference type="Proteomes" id="UP001373496">
    <property type="component" value="Unassembled WGS sequence"/>
</dbReference>
<comment type="caution">
    <text evidence="1">The sequence shown here is derived from an EMBL/GenBank/DDBJ whole genome shotgun (WGS) entry which is preliminary data.</text>
</comment>